<protein>
    <submittedName>
        <fullName evidence="2">Uncharacterized protein</fullName>
    </submittedName>
</protein>
<proteinExistence type="predicted"/>
<dbReference type="RefSeq" id="WP_175033199.1">
    <property type="nucleotide sequence ID" value="NZ_CABVPW010000023.1"/>
</dbReference>
<name>A0A6P2NR65_BURL3</name>
<gene>
    <name evidence="2" type="ORF">BLA23254_04622</name>
</gene>
<dbReference type="AlphaFoldDB" id="A0A6P2NR65"/>
<sequence length="67" mass="7205">MSQLVQIAPGVVFSADVLGADWARKYQQISEIEVPNGHAQSATRRGPPAKEADQAIHESTSSQMSLL</sequence>
<organism evidence="2 3">
    <name type="scientific">Burkholderia lata (strain ATCC 17760 / DSM 23089 / LMG 22485 / NCIMB 9086 / R18194 / 383)</name>
    <dbReference type="NCBI Taxonomy" id="482957"/>
    <lineage>
        <taxon>Bacteria</taxon>
        <taxon>Pseudomonadati</taxon>
        <taxon>Pseudomonadota</taxon>
        <taxon>Betaproteobacteria</taxon>
        <taxon>Burkholderiales</taxon>
        <taxon>Burkholderiaceae</taxon>
        <taxon>Burkholderia</taxon>
        <taxon>Burkholderia cepacia complex</taxon>
    </lineage>
</organism>
<evidence type="ECO:0000313" key="2">
    <source>
        <dbReference type="EMBL" id="VWB97236.1"/>
    </source>
</evidence>
<feature type="compositionally biased region" description="Polar residues" evidence="1">
    <location>
        <begin position="57"/>
        <end position="67"/>
    </location>
</feature>
<accession>A0A6P2NR65</accession>
<reference evidence="2 3" key="1">
    <citation type="submission" date="2019-09" db="EMBL/GenBank/DDBJ databases">
        <authorList>
            <person name="Depoorter E."/>
        </authorList>
    </citation>
    <scope>NUCLEOTIDE SEQUENCE [LARGE SCALE GENOMIC DNA]</scope>
    <source>
        <strain evidence="2">LMG 23254</strain>
    </source>
</reference>
<dbReference type="Proteomes" id="UP000494218">
    <property type="component" value="Unassembled WGS sequence"/>
</dbReference>
<feature type="region of interest" description="Disordered" evidence="1">
    <location>
        <begin position="33"/>
        <end position="67"/>
    </location>
</feature>
<dbReference type="EMBL" id="CABVPW010000023">
    <property type="protein sequence ID" value="VWB97236.1"/>
    <property type="molecule type" value="Genomic_DNA"/>
</dbReference>
<evidence type="ECO:0000256" key="1">
    <source>
        <dbReference type="SAM" id="MobiDB-lite"/>
    </source>
</evidence>
<evidence type="ECO:0000313" key="3">
    <source>
        <dbReference type="Proteomes" id="UP000494218"/>
    </source>
</evidence>